<dbReference type="InterPro" id="IPR036838">
    <property type="entry name" value="Ribosomal_uS10_dom_sf"/>
</dbReference>
<keyword evidence="3" id="KW-0687">Ribonucleoprotein</keyword>
<accession>A0A5P8DJV3</accession>
<evidence type="ECO:0000313" key="5">
    <source>
        <dbReference type="EMBL" id="QFP99070.1"/>
    </source>
</evidence>
<keyword evidence="2 5" id="KW-0689">Ribosomal protein</keyword>
<evidence type="ECO:0000256" key="1">
    <source>
        <dbReference type="ARBA" id="ARBA00007102"/>
    </source>
</evidence>
<comment type="similarity">
    <text evidence="1">Belongs to the universal ribosomal protein uS10 family.</text>
</comment>
<dbReference type="GO" id="GO:0003735">
    <property type="term" value="F:structural constituent of ribosome"/>
    <property type="evidence" value="ECO:0007669"/>
    <property type="project" value="InterPro"/>
</dbReference>
<dbReference type="GO" id="GO:0005840">
    <property type="term" value="C:ribosome"/>
    <property type="evidence" value="ECO:0007669"/>
    <property type="project" value="UniProtKB-KW"/>
</dbReference>
<dbReference type="GO" id="GO:0006412">
    <property type="term" value="P:translation"/>
    <property type="evidence" value="ECO:0007669"/>
    <property type="project" value="InterPro"/>
</dbReference>
<proteinExistence type="inferred from homology"/>
<evidence type="ECO:0000256" key="2">
    <source>
        <dbReference type="ARBA" id="ARBA00022980"/>
    </source>
</evidence>
<reference evidence="5" key="1">
    <citation type="submission" date="2019-06" db="EMBL/GenBank/DDBJ databases">
        <authorList>
            <person name="Wideman J.G."/>
            <person name="Richards T.A."/>
        </authorList>
    </citation>
    <scope>NUCLEOTIDE SEQUENCE</scope>
</reference>
<protein>
    <submittedName>
        <fullName evidence="5">Ribosomal protein S10</fullName>
    </submittedName>
</protein>
<dbReference type="Gene3D" id="3.30.70.600">
    <property type="entry name" value="Ribosomal protein S10 domain"/>
    <property type="match status" value="1"/>
</dbReference>
<dbReference type="SMART" id="SM01403">
    <property type="entry name" value="Ribosomal_S10"/>
    <property type="match status" value="1"/>
</dbReference>
<dbReference type="PANTHER" id="PTHR11700">
    <property type="entry name" value="30S RIBOSOMAL PROTEIN S10 FAMILY MEMBER"/>
    <property type="match status" value="1"/>
</dbReference>
<dbReference type="HAMAP" id="MF_00508">
    <property type="entry name" value="Ribosomal_uS10"/>
    <property type="match status" value="1"/>
</dbReference>
<feature type="domain" description="Small ribosomal subunit protein uS10" evidence="4">
    <location>
        <begin position="6"/>
        <end position="91"/>
    </location>
</feature>
<name>A0A5P8DJV3_9EUKA</name>
<dbReference type="AlphaFoldDB" id="A0A5P8DJV3"/>
<dbReference type="Pfam" id="PF00338">
    <property type="entry name" value="Ribosomal_S10"/>
    <property type="match status" value="1"/>
</dbReference>
<dbReference type="PRINTS" id="PR00971">
    <property type="entry name" value="RIBOSOMALS10"/>
</dbReference>
<organism evidence="5">
    <name type="scientific">Telonemida sp</name>
    <dbReference type="NCBI Taxonomy" id="2652706"/>
    <lineage>
        <taxon>Eukaryota</taxon>
        <taxon>Eukaryota incertae sedis</taxon>
        <taxon>Telonemia</taxon>
        <taxon>Telonemida</taxon>
    </lineage>
</organism>
<gene>
    <name evidence="5" type="primary">rps10</name>
</gene>
<dbReference type="GO" id="GO:1990904">
    <property type="term" value="C:ribonucleoprotein complex"/>
    <property type="evidence" value="ECO:0007669"/>
    <property type="project" value="UniProtKB-KW"/>
</dbReference>
<dbReference type="InterPro" id="IPR027486">
    <property type="entry name" value="Ribosomal_uS10_dom"/>
</dbReference>
<dbReference type="InterPro" id="IPR001848">
    <property type="entry name" value="Ribosomal_uS10"/>
</dbReference>
<keyword evidence="5" id="KW-0496">Mitochondrion</keyword>
<geneLocation type="mitochondrion" evidence="5"/>
<evidence type="ECO:0000256" key="3">
    <source>
        <dbReference type="ARBA" id="ARBA00023274"/>
    </source>
</evidence>
<evidence type="ECO:0000259" key="4">
    <source>
        <dbReference type="SMART" id="SM01403"/>
    </source>
</evidence>
<sequence>MKTICNIKIKSFNSRTLDNFFNSLTKDIKEQKVSMSFTRLPTRISKITLIKSPHVYKKSREQFESRHYTRVIKLRGPKDQIQSLLTRLFSKQYTSIYNKVEWCFMK</sequence>
<dbReference type="EMBL" id="MN082145">
    <property type="protein sequence ID" value="QFP99070.1"/>
    <property type="molecule type" value="Genomic_DNA"/>
</dbReference>
<dbReference type="SUPFAM" id="SSF54999">
    <property type="entry name" value="Ribosomal protein S10"/>
    <property type="match status" value="1"/>
</dbReference>